<dbReference type="CDD" id="cd14014">
    <property type="entry name" value="STKc_PknB_like"/>
    <property type="match status" value="1"/>
</dbReference>
<evidence type="ECO:0000256" key="1">
    <source>
        <dbReference type="ARBA" id="ARBA00022679"/>
    </source>
</evidence>
<dbReference type="InterPro" id="IPR002035">
    <property type="entry name" value="VWF_A"/>
</dbReference>
<accession>A0A8J3JNS5</accession>
<dbReference type="PANTHER" id="PTHR43289">
    <property type="entry name" value="MITOGEN-ACTIVATED PROTEIN KINASE KINASE KINASE 20-RELATED"/>
    <property type="match status" value="1"/>
</dbReference>
<dbReference type="Gene3D" id="3.30.200.20">
    <property type="entry name" value="Phosphorylase Kinase, domain 1"/>
    <property type="match status" value="1"/>
</dbReference>
<feature type="compositionally biased region" description="Pro residues" evidence="5">
    <location>
        <begin position="297"/>
        <end position="307"/>
    </location>
</feature>
<feature type="region of interest" description="Disordered" evidence="5">
    <location>
        <begin position="294"/>
        <end position="390"/>
    </location>
</feature>
<keyword evidence="9" id="KW-1185">Reference proteome</keyword>
<protein>
    <recommendedName>
        <fullName evidence="10">Non-specific serine/threonine protein kinase</fullName>
    </recommendedName>
</protein>
<evidence type="ECO:0000313" key="8">
    <source>
        <dbReference type="EMBL" id="GIF82260.1"/>
    </source>
</evidence>
<dbReference type="GO" id="GO:0005524">
    <property type="term" value="F:ATP binding"/>
    <property type="evidence" value="ECO:0007669"/>
    <property type="project" value="UniProtKB-KW"/>
</dbReference>
<dbReference type="SUPFAM" id="SSF56112">
    <property type="entry name" value="Protein kinase-like (PK-like)"/>
    <property type="match status" value="1"/>
</dbReference>
<keyword evidence="2" id="KW-0547">Nucleotide-binding</keyword>
<dbReference type="InterPro" id="IPR036465">
    <property type="entry name" value="vWFA_dom_sf"/>
</dbReference>
<evidence type="ECO:0008006" key="10">
    <source>
        <dbReference type="Google" id="ProtNLM"/>
    </source>
</evidence>
<evidence type="ECO:0000259" key="7">
    <source>
        <dbReference type="PROSITE" id="PS50234"/>
    </source>
</evidence>
<feature type="compositionally biased region" description="Pro residues" evidence="5">
    <location>
        <begin position="373"/>
        <end position="386"/>
    </location>
</feature>
<keyword evidence="3" id="KW-0418">Kinase</keyword>
<dbReference type="InterPro" id="IPR008271">
    <property type="entry name" value="Ser/Thr_kinase_AS"/>
</dbReference>
<dbReference type="Gene3D" id="1.10.510.10">
    <property type="entry name" value="Transferase(Phosphotransferase) domain 1"/>
    <property type="match status" value="1"/>
</dbReference>
<evidence type="ECO:0000313" key="9">
    <source>
        <dbReference type="Proteomes" id="UP000601223"/>
    </source>
</evidence>
<dbReference type="Proteomes" id="UP000601223">
    <property type="component" value="Unassembled WGS sequence"/>
</dbReference>
<dbReference type="Pfam" id="PF13519">
    <property type="entry name" value="VWA_2"/>
    <property type="match status" value="1"/>
</dbReference>
<name>A0A8J3JNS5_9ACTN</name>
<gene>
    <name evidence="8" type="ORF">Cba03nite_36090</name>
</gene>
<feature type="compositionally biased region" description="Low complexity" evidence="5">
    <location>
        <begin position="330"/>
        <end position="339"/>
    </location>
</feature>
<proteinExistence type="predicted"/>
<dbReference type="Pfam" id="PF13531">
    <property type="entry name" value="SBP_bac_11"/>
    <property type="match status" value="1"/>
</dbReference>
<dbReference type="SUPFAM" id="SSF53850">
    <property type="entry name" value="Periplasmic binding protein-like II"/>
    <property type="match status" value="1"/>
</dbReference>
<evidence type="ECO:0000256" key="3">
    <source>
        <dbReference type="ARBA" id="ARBA00022777"/>
    </source>
</evidence>
<keyword evidence="1" id="KW-0808">Transferase</keyword>
<dbReference type="SUPFAM" id="SSF53300">
    <property type="entry name" value="vWA-like"/>
    <property type="match status" value="1"/>
</dbReference>
<dbReference type="InterPro" id="IPR000719">
    <property type="entry name" value="Prot_kinase_dom"/>
</dbReference>
<dbReference type="RefSeq" id="WP_239125826.1">
    <property type="nucleotide sequence ID" value="NZ_BONF01000019.1"/>
</dbReference>
<organism evidence="8 9">
    <name type="scientific">Catellatospora bangladeshensis</name>
    <dbReference type="NCBI Taxonomy" id="310355"/>
    <lineage>
        <taxon>Bacteria</taxon>
        <taxon>Bacillati</taxon>
        <taxon>Actinomycetota</taxon>
        <taxon>Actinomycetes</taxon>
        <taxon>Micromonosporales</taxon>
        <taxon>Micromonosporaceae</taxon>
        <taxon>Catellatospora</taxon>
    </lineage>
</organism>
<dbReference type="GO" id="GO:0004674">
    <property type="term" value="F:protein serine/threonine kinase activity"/>
    <property type="evidence" value="ECO:0007669"/>
    <property type="project" value="TreeGrafter"/>
</dbReference>
<dbReference type="InterPro" id="IPR011009">
    <property type="entry name" value="Kinase-like_dom_sf"/>
</dbReference>
<dbReference type="PROSITE" id="PS00108">
    <property type="entry name" value="PROTEIN_KINASE_ST"/>
    <property type="match status" value="1"/>
</dbReference>
<dbReference type="Gene3D" id="3.40.50.410">
    <property type="entry name" value="von Willebrand factor, type A domain"/>
    <property type="match status" value="1"/>
</dbReference>
<feature type="domain" description="Protein kinase" evidence="6">
    <location>
        <begin position="26"/>
        <end position="278"/>
    </location>
</feature>
<dbReference type="Pfam" id="PF00069">
    <property type="entry name" value="Pkinase"/>
    <property type="match status" value="1"/>
</dbReference>
<dbReference type="PANTHER" id="PTHR43289:SF34">
    <property type="entry name" value="SERINE_THREONINE-PROTEIN KINASE YBDM-RELATED"/>
    <property type="match status" value="1"/>
</dbReference>
<feature type="compositionally biased region" description="Low complexity" evidence="5">
    <location>
        <begin position="362"/>
        <end position="372"/>
    </location>
</feature>
<dbReference type="PROSITE" id="PS50011">
    <property type="entry name" value="PROTEIN_KINASE_DOM"/>
    <property type="match status" value="1"/>
</dbReference>
<evidence type="ECO:0000256" key="4">
    <source>
        <dbReference type="ARBA" id="ARBA00022840"/>
    </source>
</evidence>
<dbReference type="PROSITE" id="PS50234">
    <property type="entry name" value="VWFA"/>
    <property type="match status" value="1"/>
</dbReference>
<evidence type="ECO:0000256" key="5">
    <source>
        <dbReference type="SAM" id="MobiDB-lite"/>
    </source>
</evidence>
<evidence type="ECO:0000259" key="6">
    <source>
        <dbReference type="PROSITE" id="PS50011"/>
    </source>
</evidence>
<sequence length="972" mass="102983">MSGSADAPTPNVAPLTAHDPRAAGPYRLLGRLGQGGQGVVYLGVDGDERRVAVKMLSIDLRQDARARARFAKEIAAAQRVATFCTAQVLEAELDAEPPYVVSEYIEGMTLHRHVRGNGPLSGNALYRLAVGTATALAAIHQAGVVHCDFKPDNVILGGDGPRVIDFGIARALGSETMTGNVMGTVPYMAPERFSNVDVGPSCDVFGWAATMAFASSGRGPFGHDSMATVMARVLHEEPDLSNLSGPLLGLVQECLAKDQHARPTAEQVLLRLLGHGAVPLNAALREGSDAATAVAVPAPPPTLPASPPTITAQPVSPAPPTQTAPRLPVDPRTAAATAADPRRTAPDFGAVTPPVPPTRQDVAGPGTTAGPTVPAPRGPEPVGPQPPRRRRRWPVAVAALLTVALAAGGYLYGRYGGGFGPTDCVRLDVVSSTEKNVQVEKLARRYNDSGRSYGGECAQISVHGLTSGQAMEALAGNWAEVAGNRIPEPQVWLPTSTLWTGQLELLDRANKRAPQTPGGAEFPSIANSPLVIAMPAAKAAQVKQRGPLGWGDILGMSGEQGWASFGKPEWGRFTFGKDNPNLSTSGLAATIAAYYAASNSSSDLTEADIRNSDVTRFVRRIEANVSHYSDDVVDLLRSLAAVDLSTVEGAAASDLSAIVTQEELVYLYNQGELSPTPGKKPNEPLVALYPKEGTFNLDHPYVVLPRASAEQKRGAADFLAFLQEPAQQAEFEAIGFRNHEMVASKDLIATVGGQEAAQKYFEPPAPGVVQAIKANWATLRKKANILMAVDVSGSMTANQVNGRTRLEVAVEAASDGIALLNSEDRVGLWAFSSRQGGDRLPYRVQHPLSKLDTAAYTAKLRAMKPGGQTALYATVRAAHDYMLANYDRTRVNAVVVLTDGENEYPADNDLNKLLKDIALDPDKPVKVFCIAFDKASDLKTLQAIAKASAGKTFNAQDPTMLDETFVKLLSSF</sequence>
<comment type="caution">
    <text evidence="8">The sequence shown here is derived from an EMBL/GenBank/DDBJ whole genome shotgun (WGS) entry which is preliminary data.</text>
</comment>
<feature type="domain" description="VWFA" evidence="7">
    <location>
        <begin position="784"/>
        <end position="969"/>
    </location>
</feature>
<evidence type="ECO:0000256" key="2">
    <source>
        <dbReference type="ARBA" id="ARBA00022741"/>
    </source>
</evidence>
<reference evidence="8 9" key="1">
    <citation type="submission" date="2021-01" db="EMBL/GenBank/DDBJ databases">
        <title>Whole genome shotgun sequence of Catellatospora bangladeshensis NBRC 107357.</title>
        <authorList>
            <person name="Komaki H."/>
            <person name="Tamura T."/>
        </authorList>
    </citation>
    <scope>NUCLEOTIDE SEQUENCE [LARGE SCALE GENOMIC DNA]</scope>
    <source>
        <strain evidence="8 9">NBRC 107357</strain>
    </source>
</reference>
<dbReference type="AlphaFoldDB" id="A0A8J3JNS5"/>
<keyword evidence="4" id="KW-0067">ATP-binding</keyword>
<dbReference type="EMBL" id="BONF01000019">
    <property type="protein sequence ID" value="GIF82260.1"/>
    <property type="molecule type" value="Genomic_DNA"/>
</dbReference>
<dbReference type="SMART" id="SM00327">
    <property type="entry name" value="VWA"/>
    <property type="match status" value="1"/>
</dbReference>